<dbReference type="InterPro" id="IPR001789">
    <property type="entry name" value="Sig_transdc_resp-reg_receiver"/>
</dbReference>
<evidence type="ECO:0000256" key="15">
    <source>
        <dbReference type="PROSITE-ProRule" id="PRU00244"/>
    </source>
</evidence>
<keyword evidence="22" id="KW-1185">Reference proteome</keyword>
<dbReference type="PROSITE" id="PS50109">
    <property type="entry name" value="HIS_KIN"/>
    <property type="match status" value="1"/>
</dbReference>
<dbReference type="PATRIC" id="fig|265726.11.peg.850"/>
<organism evidence="21 22">
    <name type="scientific">Photobacterium halotolerans</name>
    <dbReference type="NCBI Taxonomy" id="265726"/>
    <lineage>
        <taxon>Bacteria</taxon>
        <taxon>Pseudomonadati</taxon>
        <taxon>Pseudomonadota</taxon>
        <taxon>Gammaproteobacteria</taxon>
        <taxon>Vibrionales</taxon>
        <taxon>Vibrionaceae</taxon>
        <taxon>Photobacterium</taxon>
    </lineage>
</organism>
<feature type="transmembrane region" description="Helical" evidence="15">
    <location>
        <begin position="63"/>
        <end position="87"/>
    </location>
</feature>
<dbReference type="SUPFAM" id="SSF55874">
    <property type="entry name" value="ATPase domain of HSP90 chaperone/DNA topoisomerase II/histidine kinase"/>
    <property type="match status" value="1"/>
</dbReference>
<dbReference type="Gene3D" id="3.30.450.20">
    <property type="entry name" value="PAS domain"/>
    <property type="match status" value="1"/>
</dbReference>
<gene>
    <name evidence="21" type="ORF">KY46_13140</name>
</gene>
<evidence type="ECO:0000256" key="6">
    <source>
        <dbReference type="ARBA" id="ARBA00022741"/>
    </source>
</evidence>
<dbReference type="PROSITE" id="PS50110">
    <property type="entry name" value="RESPONSE_REGULATORY"/>
    <property type="match status" value="1"/>
</dbReference>
<dbReference type="InterPro" id="IPR003594">
    <property type="entry name" value="HATPase_dom"/>
</dbReference>
<sequence>MMIADLFSRFFISDSTDPSLLVSGEYDFSLIAISLIISVGASLLALSLAESAKLSHSRVLRRLHILTGAASLGVGVWAMHFIGMLAFELCTTVDYDISITLLSAIPSFLASWMTLHLLTKQTISHARLVLCGVTVGLGIGSMHYIGMAAMVLGPALKYDPVLFCLSILVAASLATLALWISFGLRKHRSMPGYQIQLIASLVMGLAIAGMHYTAMEATRFVGQPDPAFIPGSQRHYLLAITISIVTVSLSLIIAAINALTRYRSLLLRSEETASELKATIDTAVDGIIKMSHRGIILSFNASAERILGYHESEVIGRNISMLMPEPYQSAHDSYLENYRKTGTARIIGIGREVTALHKNGLMKPIRLSIGESKLNGVSTFVGVITDISQQKQMEADLRRSKEEAEIAAQAKSTFLANMSHELRTPMNAIIGFSELMLDGKMTTEQQRHLGIIRNSAKTLLNLLNDVLDSAKLESGTTQLESRHFSLRQICEQLIATQSLLANKKGIELTMRYDPQLSETFQGDPLRVQQIILNLLSNAVKFTERGYVRLDISSSRTKGITILVEDTGIGIAPDRLDSIFAPFSQADSTMSRRFGGTGLGTTIAKQLVELMDGKITVYSQLGKGSTFRVDLPLLAGQATQIDESTTENVHIPPMTILVADDVEQNLELMTGLLKRDNHQLITARTGTEAVEKFKSRHIDIVLMDVQMPELNGLEASKVIRAYEKEHQLKEVPIIALTASVLEKDRRNALAAGMNGFAVKPIDIFALKAEIAYLKGIITQAPLHSEKQNDNQDTLIDLEKGRLLWGDEQSQLLAIQKFISQPQHHPDFMARLLSGSQTKALSHVHRLKGVTGNLCMPGIHHCMKKLEQALQRDENTVPLFTQYREMFNAITLLLTSVEDFSAAPEQHTATALNHDDINKIIQQLEQGEMPDCAFSAVKPQLPAELAMEVESAMSDFELDRAATLLNHFLVSQQTVEA</sequence>
<name>A0A0F5VC01_9GAMM</name>
<evidence type="ECO:0000256" key="5">
    <source>
        <dbReference type="ARBA" id="ARBA00022679"/>
    </source>
</evidence>
<feature type="domain" description="Response regulatory" evidence="17">
    <location>
        <begin position="654"/>
        <end position="773"/>
    </location>
</feature>
<feature type="transmembrane region" description="Helical" evidence="15">
    <location>
        <begin position="99"/>
        <end position="118"/>
    </location>
</feature>
<comment type="catalytic activity">
    <reaction evidence="1">
        <text>ATP + protein L-histidine = ADP + protein N-phospho-L-histidine.</text>
        <dbReference type="EC" id="2.7.13.3"/>
    </reaction>
</comment>
<dbReference type="SMART" id="SM00091">
    <property type="entry name" value="PAS"/>
    <property type="match status" value="1"/>
</dbReference>
<dbReference type="EMBL" id="JWYV01000011">
    <property type="protein sequence ID" value="KKC99326.1"/>
    <property type="molecule type" value="Genomic_DNA"/>
</dbReference>
<feature type="domain" description="MHYT" evidence="20">
    <location>
        <begin position="26"/>
        <end position="221"/>
    </location>
</feature>
<accession>A0A0F5VC01</accession>
<dbReference type="SUPFAM" id="SSF47226">
    <property type="entry name" value="Histidine-containing phosphotransfer domain, HPT domain"/>
    <property type="match status" value="1"/>
</dbReference>
<keyword evidence="6" id="KW-0547">Nucleotide-binding</keyword>
<keyword evidence="9" id="KW-0902">Two-component regulatory system</keyword>
<dbReference type="InterPro" id="IPR036097">
    <property type="entry name" value="HisK_dim/P_sf"/>
</dbReference>
<keyword evidence="15" id="KW-0812">Transmembrane</keyword>
<proteinExistence type="predicted"/>
<evidence type="ECO:0000256" key="10">
    <source>
        <dbReference type="ARBA" id="ARBA00023136"/>
    </source>
</evidence>
<feature type="transmembrane region" description="Helical" evidence="15">
    <location>
        <begin position="160"/>
        <end position="183"/>
    </location>
</feature>
<dbReference type="NCBIfam" id="TIGR00229">
    <property type="entry name" value="sensory_box"/>
    <property type="match status" value="1"/>
</dbReference>
<feature type="transmembrane region" description="Helical" evidence="15">
    <location>
        <begin position="235"/>
        <end position="259"/>
    </location>
</feature>
<dbReference type="InterPro" id="IPR036890">
    <property type="entry name" value="HATPase_C_sf"/>
</dbReference>
<dbReference type="Proteomes" id="UP000033633">
    <property type="component" value="Unassembled WGS sequence"/>
</dbReference>
<dbReference type="InterPro" id="IPR000700">
    <property type="entry name" value="PAS-assoc_C"/>
</dbReference>
<keyword evidence="4 14" id="KW-0597">Phosphoprotein</keyword>
<evidence type="ECO:0000256" key="7">
    <source>
        <dbReference type="ARBA" id="ARBA00022777"/>
    </source>
</evidence>
<dbReference type="CDD" id="cd00082">
    <property type="entry name" value="HisKA"/>
    <property type="match status" value="1"/>
</dbReference>
<reference evidence="21 22" key="1">
    <citation type="submission" date="2014-12" db="EMBL/GenBank/DDBJ databases">
        <title>Mercury Reductase activity and rhizosphere competence traits in the genome of root associated Photobacterium halotolerans MELD1.</title>
        <authorList>
            <person name="Mathew D.C."/>
            <person name="Huang C.-C."/>
        </authorList>
    </citation>
    <scope>NUCLEOTIDE SEQUENCE [LARGE SCALE GENOMIC DNA]</scope>
    <source>
        <strain evidence="21 22">MELD1</strain>
    </source>
</reference>
<dbReference type="AlphaFoldDB" id="A0A0F5VC01"/>
<dbReference type="InterPro" id="IPR005330">
    <property type="entry name" value="MHYT_dom"/>
</dbReference>
<dbReference type="CDD" id="cd17546">
    <property type="entry name" value="REC_hyHK_CKI1_RcsC-like"/>
    <property type="match status" value="1"/>
</dbReference>
<dbReference type="InterPro" id="IPR013767">
    <property type="entry name" value="PAS_fold"/>
</dbReference>
<keyword evidence="10 15" id="KW-0472">Membrane</keyword>
<dbReference type="CDD" id="cd00130">
    <property type="entry name" value="PAS"/>
    <property type="match status" value="1"/>
</dbReference>
<dbReference type="FunFam" id="3.30.565.10:FF:000010">
    <property type="entry name" value="Sensor histidine kinase RcsC"/>
    <property type="match status" value="1"/>
</dbReference>
<dbReference type="SMART" id="SM00388">
    <property type="entry name" value="HisKA"/>
    <property type="match status" value="1"/>
</dbReference>
<keyword evidence="7" id="KW-0418">Kinase</keyword>
<dbReference type="InterPro" id="IPR035965">
    <property type="entry name" value="PAS-like_dom_sf"/>
</dbReference>
<evidence type="ECO:0000256" key="8">
    <source>
        <dbReference type="ARBA" id="ARBA00022840"/>
    </source>
</evidence>
<comment type="function">
    <text evidence="12">Putative oxygen sensor; modulates the activity of FixJ, a transcriptional activator of nitrogen fixation fixK gene. FixL probably acts as a kinase that phosphorylates FixJ.</text>
</comment>
<evidence type="ECO:0000256" key="3">
    <source>
        <dbReference type="ARBA" id="ARBA00012438"/>
    </source>
</evidence>
<dbReference type="InterPro" id="IPR004358">
    <property type="entry name" value="Sig_transdc_His_kin-like_C"/>
</dbReference>
<evidence type="ECO:0000256" key="1">
    <source>
        <dbReference type="ARBA" id="ARBA00000085"/>
    </source>
</evidence>
<keyword evidence="15" id="KW-1133">Transmembrane helix</keyword>
<dbReference type="GO" id="GO:0006355">
    <property type="term" value="P:regulation of DNA-templated transcription"/>
    <property type="evidence" value="ECO:0007669"/>
    <property type="project" value="InterPro"/>
</dbReference>
<dbReference type="Pfam" id="PF02518">
    <property type="entry name" value="HATPase_c"/>
    <property type="match status" value="1"/>
</dbReference>
<dbReference type="PANTHER" id="PTHR43047:SF64">
    <property type="entry name" value="HISTIDINE KINASE CONTAINING CHEY-HOMOLOGOUS RECEIVER DOMAIN AND PAS DOMAIN-RELATED"/>
    <property type="match status" value="1"/>
</dbReference>
<evidence type="ECO:0000259" key="20">
    <source>
        <dbReference type="PROSITE" id="PS50924"/>
    </source>
</evidence>
<dbReference type="Pfam" id="PF00989">
    <property type="entry name" value="PAS"/>
    <property type="match status" value="1"/>
</dbReference>
<dbReference type="GO" id="GO:0005524">
    <property type="term" value="F:ATP binding"/>
    <property type="evidence" value="ECO:0007669"/>
    <property type="project" value="UniProtKB-KW"/>
</dbReference>
<dbReference type="GO" id="GO:0000155">
    <property type="term" value="F:phosphorelay sensor kinase activity"/>
    <property type="evidence" value="ECO:0007669"/>
    <property type="project" value="InterPro"/>
</dbReference>
<comment type="subcellular location">
    <subcellularLocation>
        <location evidence="2">Membrane</location>
    </subcellularLocation>
</comment>
<dbReference type="SMART" id="SM00448">
    <property type="entry name" value="REC"/>
    <property type="match status" value="1"/>
</dbReference>
<dbReference type="Pfam" id="PF00072">
    <property type="entry name" value="Response_reg"/>
    <property type="match status" value="1"/>
</dbReference>
<dbReference type="Gene3D" id="1.20.120.160">
    <property type="entry name" value="HPT domain"/>
    <property type="match status" value="1"/>
</dbReference>
<dbReference type="CDD" id="cd16922">
    <property type="entry name" value="HATPase_EvgS-ArcB-TorS-like"/>
    <property type="match status" value="1"/>
</dbReference>
<evidence type="ECO:0000256" key="14">
    <source>
        <dbReference type="PROSITE-ProRule" id="PRU00169"/>
    </source>
</evidence>
<evidence type="ECO:0000256" key="12">
    <source>
        <dbReference type="ARBA" id="ARBA00059827"/>
    </source>
</evidence>
<dbReference type="GO" id="GO:0016020">
    <property type="term" value="C:membrane"/>
    <property type="evidence" value="ECO:0007669"/>
    <property type="project" value="UniProtKB-SubCell"/>
</dbReference>
<evidence type="ECO:0000259" key="16">
    <source>
        <dbReference type="PROSITE" id="PS50109"/>
    </source>
</evidence>
<dbReference type="PANTHER" id="PTHR43047">
    <property type="entry name" value="TWO-COMPONENT HISTIDINE PROTEIN KINASE"/>
    <property type="match status" value="1"/>
</dbReference>
<dbReference type="InterPro" id="IPR011006">
    <property type="entry name" value="CheY-like_superfamily"/>
</dbReference>
<dbReference type="Gene3D" id="3.30.565.10">
    <property type="entry name" value="Histidine kinase-like ATPase, C-terminal domain"/>
    <property type="match status" value="1"/>
</dbReference>
<dbReference type="STRING" id="265726.KY46_13140"/>
<evidence type="ECO:0000313" key="21">
    <source>
        <dbReference type="EMBL" id="KKC99326.1"/>
    </source>
</evidence>
<dbReference type="SUPFAM" id="SSF55785">
    <property type="entry name" value="PYP-like sensor domain (PAS domain)"/>
    <property type="match status" value="1"/>
</dbReference>
<evidence type="ECO:0000259" key="19">
    <source>
        <dbReference type="PROSITE" id="PS50113"/>
    </source>
</evidence>
<dbReference type="EC" id="2.7.13.3" evidence="3"/>
<keyword evidence="5" id="KW-0808">Transferase</keyword>
<feature type="transmembrane region" description="Helical" evidence="15">
    <location>
        <begin position="28"/>
        <end position="51"/>
    </location>
</feature>
<feature type="transmembrane region" description="Helical" evidence="15">
    <location>
        <begin position="130"/>
        <end position="154"/>
    </location>
</feature>
<feature type="domain" description="PAS" evidence="18">
    <location>
        <begin position="272"/>
        <end position="342"/>
    </location>
</feature>
<feature type="domain" description="Histidine kinase" evidence="16">
    <location>
        <begin position="417"/>
        <end position="634"/>
    </location>
</feature>
<dbReference type="InterPro" id="IPR036641">
    <property type="entry name" value="HPT_dom_sf"/>
</dbReference>
<dbReference type="SMART" id="SM00387">
    <property type="entry name" value="HATPase_c"/>
    <property type="match status" value="1"/>
</dbReference>
<dbReference type="Gene3D" id="3.40.50.2300">
    <property type="match status" value="1"/>
</dbReference>
<dbReference type="PROSITE" id="PS50112">
    <property type="entry name" value="PAS"/>
    <property type="match status" value="1"/>
</dbReference>
<evidence type="ECO:0000256" key="9">
    <source>
        <dbReference type="ARBA" id="ARBA00023012"/>
    </source>
</evidence>
<dbReference type="PROSITE" id="PS50924">
    <property type="entry name" value="MHYT"/>
    <property type="match status" value="1"/>
</dbReference>
<feature type="modified residue" description="4-aspartylphosphate" evidence="14">
    <location>
        <position position="703"/>
    </location>
</feature>
<dbReference type="InterPro" id="IPR000014">
    <property type="entry name" value="PAS"/>
</dbReference>
<dbReference type="SUPFAM" id="SSF52172">
    <property type="entry name" value="CheY-like"/>
    <property type="match status" value="1"/>
</dbReference>
<keyword evidence="11" id="KW-0131">Cell cycle</keyword>
<dbReference type="SUPFAM" id="SSF47384">
    <property type="entry name" value="Homodimeric domain of signal transducing histidine kinase"/>
    <property type="match status" value="1"/>
</dbReference>
<dbReference type="FunFam" id="3.30.450.20:FF:000060">
    <property type="entry name" value="Sensor protein FixL"/>
    <property type="match status" value="1"/>
</dbReference>
<dbReference type="InterPro" id="IPR005467">
    <property type="entry name" value="His_kinase_dom"/>
</dbReference>
<dbReference type="Pfam" id="PF00512">
    <property type="entry name" value="HisKA"/>
    <property type="match status" value="1"/>
</dbReference>
<dbReference type="Pfam" id="PF03707">
    <property type="entry name" value="MHYT"/>
    <property type="match status" value="3"/>
</dbReference>
<evidence type="ECO:0000256" key="2">
    <source>
        <dbReference type="ARBA" id="ARBA00004370"/>
    </source>
</evidence>
<dbReference type="InterPro" id="IPR003661">
    <property type="entry name" value="HisK_dim/P_dom"/>
</dbReference>
<dbReference type="Gene3D" id="1.10.287.130">
    <property type="match status" value="1"/>
</dbReference>
<evidence type="ECO:0000313" key="22">
    <source>
        <dbReference type="Proteomes" id="UP000033633"/>
    </source>
</evidence>
<dbReference type="FunFam" id="1.10.287.130:FF:000038">
    <property type="entry name" value="Sensory transduction histidine kinase"/>
    <property type="match status" value="1"/>
</dbReference>
<evidence type="ECO:0000256" key="13">
    <source>
        <dbReference type="ARBA" id="ARBA00070616"/>
    </source>
</evidence>
<evidence type="ECO:0000259" key="17">
    <source>
        <dbReference type="PROSITE" id="PS50110"/>
    </source>
</evidence>
<evidence type="ECO:0000259" key="18">
    <source>
        <dbReference type="PROSITE" id="PS50112"/>
    </source>
</evidence>
<protein>
    <recommendedName>
        <fullName evidence="13">Sensor protein FixL</fullName>
        <ecNumber evidence="3">2.7.13.3</ecNumber>
    </recommendedName>
</protein>
<evidence type="ECO:0000256" key="4">
    <source>
        <dbReference type="ARBA" id="ARBA00022553"/>
    </source>
</evidence>
<keyword evidence="8" id="KW-0067">ATP-binding</keyword>
<dbReference type="PRINTS" id="PR00344">
    <property type="entry name" value="BCTRLSENSOR"/>
</dbReference>
<feature type="domain" description="PAC" evidence="19">
    <location>
        <begin position="349"/>
        <end position="399"/>
    </location>
</feature>
<dbReference type="PROSITE" id="PS50113">
    <property type="entry name" value="PAC"/>
    <property type="match status" value="1"/>
</dbReference>
<comment type="caution">
    <text evidence="21">The sequence shown here is derived from an EMBL/GenBank/DDBJ whole genome shotgun (WGS) entry which is preliminary data.</text>
</comment>
<evidence type="ECO:0000256" key="11">
    <source>
        <dbReference type="ARBA" id="ARBA00023306"/>
    </source>
</evidence>